<proteinExistence type="predicted"/>
<sequence length="60" mass="7035">MVFDQQNFQNVVLLSIFDNTKICNNIYFTKSLYSIEYRAYELNSVQCGMENYTLSNVPPL</sequence>
<dbReference type="KEGG" id="fac:FACI_IFERC01G1780"/>
<evidence type="ECO:0000313" key="2">
    <source>
        <dbReference type="Proteomes" id="UP000014660"/>
    </source>
</evidence>
<gene>
    <name evidence="1" type="ORF">FACI_IFERC00001G1780</name>
</gene>
<protein>
    <submittedName>
        <fullName evidence="1">Uncharacterized protein</fullName>
    </submittedName>
</protein>
<organism evidence="1 2">
    <name type="scientific">Ferroplasma acidarmanus Fer1</name>
    <dbReference type="NCBI Taxonomy" id="333146"/>
    <lineage>
        <taxon>Archaea</taxon>
        <taxon>Methanobacteriati</taxon>
        <taxon>Thermoplasmatota</taxon>
        <taxon>Thermoplasmata</taxon>
        <taxon>Thermoplasmatales</taxon>
        <taxon>Ferroplasmaceae</taxon>
        <taxon>Ferroplasma</taxon>
    </lineage>
</organism>
<dbReference type="HOGENOM" id="CLU_2930053_0_0_2"/>
<reference evidence="1 2" key="1">
    <citation type="journal article" date="2007" name="Proc. Natl. Acad. Sci. U.S.A.">
        <title>Genome dynamics in a natural archaeal population.</title>
        <authorList>
            <person name="Allen E.E."/>
            <person name="Tyson G.W."/>
            <person name="Whitaker R.J."/>
            <person name="Detter J.C."/>
            <person name="Richardson P.M."/>
            <person name="Banfield J.F."/>
        </authorList>
    </citation>
    <scope>NUCLEOTIDE SEQUENCE [LARGE SCALE GENOMIC DNA]</scope>
    <source>
        <strain evidence="2">fer1</strain>
    </source>
</reference>
<keyword evidence="2" id="KW-1185">Reference proteome</keyword>
<dbReference type="Proteomes" id="UP000014660">
    <property type="component" value="Chromosome"/>
</dbReference>
<evidence type="ECO:0000313" key="1">
    <source>
        <dbReference type="EMBL" id="AGO61758.1"/>
    </source>
</evidence>
<accession>S0ARD3</accession>
<dbReference type="AlphaFoldDB" id="S0ARD3"/>
<name>S0ARD3_FERAC</name>
<dbReference type="EMBL" id="CP004145">
    <property type="protein sequence ID" value="AGO61758.1"/>
    <property type="molecule type" value="Genomic_DNA"/>
</dbReference>